<keyword evidence="1" id="KW-0067">ATP-binding</keyword>
<comment type="catalytic activity">
    <reaction evidence="1">
        <text>L-aspartyl-tRNA(Asn) + L-glutamine + ATP + H2O = L-asparaginyl-tRNA(Asn) + L-glutamate + ADP + phosphate + 2 H(+)</text>
        <dbReference type="Rhea" id="RHEA:14513"/>
        <dbReference type="Rhea" id="RHEA-COMP:9674"/>
        <dbReference type="Rhea" id="RHEA-COMP:9677"/>
        <dbReference type="ChEBI" id="CHEBI:15377"/>
        <dbReference type="ChEBI" id="CHEBI:15378"/>
        <dbReference type="ChEBI" id="CHEBI:29985"/>
        <dbReference type="ChEBI" id="CHEBI:30616"/>
        <dbReference type="ChEBI" id="CHEBI:43474"/>
        <dbReference type="ChEBI" id="CHEBI:58359"/>
        <dbReference type="ChEBI" id="CHEBI:78515"/>
        <dbReference type="ChEBI" id="CHEBI:78516"/>
        <dbReference type="ChEBI" id="CHEBI:456216"/>
    </reaction>
</comment>
<dbReference type="GO" id="GO:0016740">
    <property type="term" value="F:transferase activity"/>
    <property type="evidence" value="ECO:0007669"/>
    <property type="project" value="UniProtKB-KW"/>
</dbReference>
<keyword evidence="1" id="KW-0436">Ligase</keyword>
<dbReference type="EC" id="6.3.5.-" evidence="1"/>
<proteinExistence type="inferred from homology"/>
<dbReference type="InterPro" id="IPR003837">
    <property type="entry name" value="GatC"/>
</dbReference>
<dbReference type="Pfam" id="PF02686">
    <property type="entry name" value="GatC"/>
    <property type="match status" value="1"/>
</dbReference>
<dbReference type="GO" id="GO:0070681">
    <property type="term" value="P:glutaminyl-tRNAGln biosynthesis via transamidation"/>
    <property type="evidence" value="ECO:0007669"/>
    <property type="project" value="TreeGrafter"/>
</dbReference>
<gene>
    <name evidence="1" type="primary">gatC</name>
    <name evidence="2" type="ORF">COU29_03075</name>
</gene>
<dbReference type="HAMAP" id="MF_00122">
    <property type="entry name" value="GatC"/>
    <property type="match status" value="1"/>
</dbReference>
<dbReference type="NCBIfam" id="TIGR00135">
    <property type="entry name" value="gatC"/>
    <property type="match status" value="1"/>
</dbReference>
<dbReference type="GO" id="GO:0005524">
    <property type="term" value="F:ATP binding"/>
    <property type="evidence" value="ECO:0007669"/>
    <property type="project" value="UniProtKB-KW"/>
</dbReference>
<dbReference type="InterPro" id="IPR036113">
    <property type="entry name" value="Asp/Glu-ADT_sf_sub_c"/>
</dbReference>
<evidence type="ECO:0000313" key="3">
    <source>
        <dbReference type="Proteomes" id="UP000231426"/>
    </source>
</evidence>
<protein>
    <recommendedName>
        <fullName evidence="1">Aspartyl/glutamyl-tRNA(Asn/Gln) amidotransferase subunit C</fullName>
        <shortName evidence="1">Asp/Glu-ADT subunit C</shortName>
        <ecNumber evidence="1">6.3.5.-</ecNumber>
    </recommendedName>
</protein>
<dbReference type="GO" id="GO:0006450">
    <property type="term" value="P:regulation of translational fidelity"/>
    <property type="evidence" value="ECO:0007669"/>
    <property type="project" value="InterPro"/>
</dbReference>
<evidence type="ECO:0000313" key="2">
    <source>
        <dbReference type="EMBL" id="PIT88224.1"/>
    </source>
</evidence>
<dbReference type="PANTHER" id="PTHR15004">
    <property type="entry name" value="GLUTAMYL-TRNA(GLN) AMIDOTRANSFERASE SUBUNIT C, MITOCHONDRIAL"/>
    <property type="match status" value="1"/>
</dbReference>
<dbReference type="AlphaFoldDB" id="A0A2M6W621"/>
<dbReference type="GO" id="GO:0050566">
    <property type="term" value="F:asparaginyl-tRNA synthase (glutamine-hydrolyzing) activity"/>
    <property type="evidence" value="ECO:0007669"/>
    <property type="project" value="RHEA"/>
</dbReference>
<organism evidence="2 3">
    <name type="scientific">Candidatus Magasanikbacteria bacterium CG10_big_fil_rev_8_21_14_0_10_36_32</name>
    <dbReference type="NCBI Taxonomy" id="1974646"/>
    <lineage>
        <taxon>Bacteria</taxon>
        <taxon>Candidatus Magasanikiibacteriota</taxon>
    </lineage>
</organism>
<comment type="function">
    <text evidence="1">Allows the formation of correctly charged Asn-tRNA(Asn) or Gln-tRNA(Gln) through the transamidation of misacylated Asp-tRNA(Asn) or Glu-tRNA(Gln) in organisms which lack either or both of asparaginyl-tRNA or glutaminyl-tRNA synthetases. The reaction takes place in the presence of glutamine and ATP through an activated phospho-Asp-tRNA(Asn) or phospho-Glu-tRNA(Gln).</text>
</comment>
<evidence type="ECO:0000256" key="1">
    <source>
        <dbReference type="HAMAP-Rule" id="MF_00122"/>
    </source>
</evidence>
<dbReference type="Proteomes" id="UP000231426">
    <property type="component" value="Unassembled WGS sequence"/>
</dbReference>
<comment type="catalytic activity">
    <reaction evidence="1">
        <text>L-glutamyl-tRNA(Gln) + L-glutamine + ATP + H2O = L-glutaminyl-tRNA(Gln) + L-glutamate + ADP + phosphate + H(+)</text>
        <dbReference type="Rhea" id="RHEA:17521"/>
        <dbReference type="Rhea" id="RHEA-COMP:9681"/>
        <dbReference type="Rhea" id="RHEA-COMP:9684"/>
        <dbReference type="ChEBI" id="CHEBI:15377"/>
        <dbReference type="ChEBI" id="CHEBI:15378"/>
        <dbReference type="ChEBI" id="CHEBI:29985"/>
        <dbReference type="ChEBI" id="CHEBI:30616"/>
        <dbReference type="ChEBI" id="CHEBI:43474"/>
        <dbReference type="ChEBI" id="CHEBI:58359"/>
        <dbReference type="ChEBI" id="CHEBI:78520"/>
        <dbReference type="ChEBI" id="CHEBI:78521"/>
        <dbReference type="ChEBI" id="CHEBI:456216"/>
    </reaction>
</comment>
<keyword evidence="1" id="KW-0547">Nucleotide-binding</keyword>
<dbReference type="EMBL" id="PFBV01000004">
    <property type="protein sequence ID" value="PIT88224.1"/>
    <property type="molecule type" value="Genomic_DNA"/>
</dbReference>
<dbReference type="GO" id="GO:0006412">
    <property type="term" value="P:translation"/>
    <property type="evidence" value="ECO:0007669"/>
    <property type="project" value="UniProtKB-UniRule"/>
</dbReference>
<keyword evidence="2" id="KW-0808">Transferase</keyword>
<comment type="similarity">
    <text evidence="1">Belongs to the GatC family.</text>
</comment>
<dbReference type="PANTHER" id="PTHR15004:SF0">
    <property type="entry name" value="GLUTAMYL-TRNA(GLN) AMIDOTRANSFERASE SUBUNIT C, MITOCHONDRIAL"/>
    <property type="match status" value="1"/>
</dbReference>
<reference evidence="3" key="1">
    <citation type="submission" date="2017-09" db="EMBL/GenBank/DDBJ databases">
        <title>Depth-based differentiation of microbial function through sediment-hosted aquifers and enrichment of novel symbionts in the deep terrestrial subsurface.</title>
        <authorList>
            <person name="Probst A.J."/>
            <person name="Ladd B."/>
            <person name="Jarett J.K."/>
            <person name="Geller-Mcgrath D.E."/>
            <person name="Sieber C.M.K."/>
            <person name="Emerson J.B."/>
            <person name="Anantharaman K."/>
            <person name="Thomas B.C."/>
            <person name="Malmstrom R."/>
            <person name="Stieglmeier M."/>
            <person name="Klingl A."/>
            <person name="Woyke T."/>
            <person name="Ryan C.M."/>
            <person name="Banfield J.F."/>
        </authorList>
    </citation>
    <scope>NUCLEOTIDE SEQUENCE [LARGE SCALE GENOMIC DNA]</scope>
</reference>
<dbReference type="GO" id="GO:0050567">
    <property type="term" value="F:glutaminyl-tRNA synthase (glutamine-hydrolyzing) activity"/>
    <property type="evidence" value="ECO:0007669"/>
    <property type="project" value="UniProtKB-UniRule"/>
</dbReference>
<comment type="subunit">
    <text evidence="1">Heterotrimer of A, B and C subunits.</text>
</comment>
<comment type="caution">
    <text evidence="2">The sequence shown here is derived from an EMBL/GenBank/DDBJ whole genome shotgun (WGS) entry which is preliminary data.</text>
</comment>
<sequence>MSLTNQEIKKIAQLARLELTPEEENRYAETISAVLDYMKILNEVDTENIEPTAQVTGLKNVVRQDEIKKCSANKQLIEQMPKVYANELSVPGVFE</sequence>
<name>A0A2M6W621_9BACT</name>
<keyword evidence="1" id="KW-0648">Protein biosynthesis</keyword>
<dbReference type="SUPFAM" id="SSF141000">
    <property type="entry name" value="Glu-tRNAGln amidotransferase C subunit"/>
    <property type="match status" value="1"/>
</dbReference>
<accession>A0A2M6W621</accession>
<dbReference type="Gene3D" id="1.10.20.60">
    <property type="entry name" value="Glu-tRNAGln amidotransferase C subunit, N-terminal domain"/>
    <property type="match status" value="1"/>
</dbReference>